<dbReference type="EC" id="3.1.3.-" evidence="7"/>
<dbReference type="PANTHER" id="PTHR42891">
    <property type="entry name" value="D-GLYCERO-BETA-D-MANNO-HEPTOSE-1,7-BISPHOSPHATE 7-PHOSPHATASE"/>
    <property type="match status" value="1"/>
</dbReference>
<keyword evidence="5 7" id="KW-0119">Carbohydrate metabolism</keyword>
<evidence type="ECO:0000256" key="2">
    <source>
        <dbReference type="ARBA" id="ARBA00022490"/>
    </source>
</evidence>
<dbReference type="InterPro" id="IPR023214">
    <property type="entry name" value="HAD_sf"/>
</dbReference>
<gene>
    <name evidence="8" type="primary">gmhB</name>
    <name evidence="8" type="ORF">NX722_22620</name>
</gene>
<reference evidence="8 9" key="1">
    <citation type="submission" date="2022-10" db="EMBL/GenBank/DDBJ databases">
        <title>High-quality genome sequences of two octocoral-associated bacteria, Endozoicomonas euniceicola EF212 and Endozoicomonas gorgoniicola PS125.</title>
        <authorList>
            <person name="Chiou Y.-J."/>
            <person name="Chen Y.-H."/>
        </authorList>
    </citation>
    <scope>NUCLEOTIDE SEQUENCE [LARGE SCALE GENOMIC DNA]</scope>
    <source>
        <strain evidence="8 9">PS125</strain>
    </source>
</reference>
<evidence type="ECO:0000256" key="3">
    <source>
        <dbReference type="ARBA" id="ARBA00022723"/>
    </source>
</evidence>
<dbReference type="Pfam" id="PF13242">
    <property type="entry name" value="Hydrolase_like"/>
    <property type="match status" value="1"/>
</dbReference>
<evidence type="ECO:0000256" key="6">
    <source>
        <dbReference type="ARBA" id="ARBA00031828"/>
    </source>
</evidence>
<dbReference type="Gene3D" id="3.40.50.1000">
    <property type="entry name" value="HAD superfamily/HAD-like"/>
    <property type="match status" value="1"/>
</dbReference>
<evidence type="ECO:0000256" key="5">
    <source>
        <dbReference type="ARBA" id="ARBA00023277"/>
    </source>
</evidence>
<dbReference type="NCBIfam" id="TIGR01656">
    <property type="entry name" value="Histidinol-ppas"/>
    <property type="match status" value="1"/>
</dbReference>
<proteinExistence type="inferred from homology"/>
<dbReference type="InterPro" id="IPR036412">
    <property type="entry name" value="HAD-like_sf"/>
</dbReference>
<evidence type="ECO:0000256" key="7">
    <source>
        <dbReference type="PIRNR" id="PIRNR004682"/>
    </source>
</evidence>
<comment type="subcellular location">
    <subcellularLocation>
        <location evidence="1 7">Cytoplasm</location>
    </subcellularLocation>
</comment>
<dbReference type="PANTHER" id="PTHR42891:SF1">
    <property type="entry name" value="D-GLYCERO-BETA-D-MANNO-HEPTOSE-1,7-BISPHOSPHATE 7-PHOSPHATASE"/>
    <property type="match status" value="1"/>
</dbReference>
<dbReference type="NCBIfam" id="NF006506">
    <property type="entry name" value="PRK08942.1"/>
    <property type="match status" value="1"/>
</dbReference>
<dbReference type="CDD" id="cd07503">
    <property type="entry name" value="HAD_HisB-N"/>
    <property type="match status" value="1"/>
</dbReference>
<keyword evidence="2 7" id="KW-0963">Cytoplasm</keyword>
<keyword evidence="9" id="KW-1185">Reference proteome</keyword>
<evidence type="ECO:0000313" key="8">
    <source>
        <dbReference type="EMBL" id="MCW7555373.1"/>
    </source>
</evidence>
<keyword evidence="3" id="KW-0479">Metal-binding</keyword>
<dbReference type="EMBL" id="JAPFCC010000001">
    <property type="protein sequence ID" value="MCW7555373.1"/>
    <property type="molecule type" value="Genomic_DNA"/>
</dbReference>
<dbReference type="SUPFAM" id="SSF56784">
    <property type="entry name" value="HAD-like"/>
    <property type="match status" value="1"/>
</dbReference>
<sequence>MNTLIILDRDGVVNEDSDNYIRSVDEWIPVPGSIEAIARLSKAGYTLAVATNQSGIARGYYPLSELEAMHTRMNQLVQEQGGHIDCITYCPHGPDEGCQCRKPETGLVDQIEQYLNMSASGAWFVGDSLKDLQCARRKHCQPALVRTGKGERTLAKGEGLEGVPVFESLADFVDHLLGHF</sequence>
<dbReference type="InterPro" id="IPR004446">
    <property type="entry name" value="Heptose_bisP_phosphatase"/>
</dbReference>
<dbReference type="NCBIfam" id="TIGR01662">
    <property type="entry name" value="HAD-SF-IIIA"/>
    <property type="match status" value="1"/>
</dbReference>
<dbReference type="PIRSF" id="PIRSF004682">
    <property type="entry name" value="GmhB"/>
    <property type="match status" value="1"/>
</dbReference>
<name>A0ABT3N213_9GAMM</name>
<evidence type="ECO:0000256" key="4">
    <source>
        <dbReference type="ARBA" id="ARBA00022801"/>
    </source>
</evidence>
<comment type="caution">
    <text evidence="8">The sequence shown here is derived from an EMBL/GenBank/DDBJ whole genome shotgun (WGS) entry which is preliminary data.</text>
</comment>
<dbReference type="GO" id="GO:0034200">
    <property type="term" value="F:D-glycero-beta-D-manno-heptose 1,7-bisphosphate 7-phosphatase activity"/>
    <property type="evidence" value="ECO:0007669"/>
    <property type="project" value="UniProtKB-EC"/>
</dbReference>
<dbReference type="Proteomes" id="UP001209854">
    <property type="component" value="Unassembled WGS sequence"/>
</dbReference>
<dbReference type="RefSeq" id="WP_262565133.1">
    <property type="nucleotide sequence ID" value="NZ_JAPFCC010000001.1"/>
</dbReference>
<evidence type="ECO:0000313" key="9">
    <source>
        <dbReference type="Proteomes" id="UP001209854"/>
    </source>
</evidence>
<dbReference type="InterPro" id="IPR006549">
    <property type="entry name" value="HAD-SF_hydro_IIIA"/>
</dbReference>
<protein>
    <recommendedName>
        <fullName evidence="6 7">D,D-heptose 1,7-bisphosphate phosphatase</fullName>
        <ecNumber evidence="7">3.1.3.-</ecNumber>
    </recommendedName>
</protein>
<organism evidence="8 9">
    <name type="scientific">Endozoicomonas gorgoniicola</name>
    <dbReference type="NCBI Taxonomy" id="1234144"/>
    <lineage>
        <taxon>Bacteria</taxon>
        <taxon>Pseudomonadati</taxon>
        <taxon>Pseudomonadota</taxon>
        <taxon>Gammaproteobacteria</taxon>
        <taxon>Oceanospirillales</taxon>
        <taxon>Endozoicomonadaceae</taxon>
        <taxon>Endozoicomonas</taxon>
    </lineage>
</organism>
<comment type="similarity">
    <text evidence="7">Belongs to the gmhB family.</text>
</comment>
<dbReference type="InterPro" id="IPR006543">
    <property type="entry name" value="Histidinol-phos"/>
</dbReference>
<keyword evidence="4 7" id="KW-0378">Hydrolase</keyword>
<evidence type="ECO:0000256" key="1">
    <source>
        <dbReference type="ARBA" id="ARBA00004496"/>
    </source>
</evidence>
<accession>A0ABT3N213</accession>